<dbReference type="AlphaFoldDB" id="A0A8E2APM6"/>
<dbReference type="EMBL" id="KV722448">
    <property type="protein sequence ID" value="OCH88606.1"/>
    <property type="molecule type" value="Genomic_DNA"/>
</dbReference>
<name>A0A8E2APM6_9APHY</name>
<evidence type="ECO:0000313" key="2">
    <source>
        <dbReference type="EMBL" id="OCH88606.1"/>
    </source>
</evidence>
<organism evidence="2 3">
    <name type="scientific">Obba rivulosa</name>
    <dbReference type="NCBI Taxonomy" id="1052685"/>
    <lineage>
        <taxon>Eukaryota</taxon>
        <taxon>Fungi</taxon>
        <taxon>Dikarya</taxon>
        <taxon>Basidiomycota</taxon>
        <taxon>Agaricomycotina</taxon>
        <taxon>Agaricomycetes</taxon>
        <taxon>Polyporales</taxon>
        <taxon>Gelatoporiaceae</taxon>
        <taxon>Obba</taxon>
    </lineage>
</organism>
<gene>
    <name evidence="2" type="ORF">OBBRIDRAFT_72164</name>
</gene>
<proteinExistence type="predicted"/>
<reference evidence="2 3" key="1">
    <citation type="submission" date="2016-07" db="EMBL/GenBank/DDBJ databases">
        <title>Draft genome of the white-rot fungus Obba rivulosa 3A-2.</title>
        <authorList>
            <consortium name="DOE Joint Genome Institute"/>
            <person name="Miettinen O."/>
            <person name="Riley R."/>
            <person name="Acob R."/>
            <person name="Barry K."/>
            <person name="Cullen D."/>
            <person name="De Vries R."/>
            <person name="Hainaut M."/>
            <person name="Hatakka A."/>
            <person name="Henrissat B."/>
            <person name="Hilden K."/>
            <person name="Kuo R."/>
            <person name="Labutti K."/>
            <person name="Lipzen A."/>
            <person name="Makela M.R."/>
            <person name="Sandor L."/>
            <person name="Spatafora J.W."/>
            <person name="Grigoriev I.V."/>
            <person name="Hibbett D.S."/>
        </authorList>
    </citation>
    <scope>NUCLEOTIDE SEQUENCE [LARGE SCALE GENOMIC DNA]</scope>
    <source>
        <strain evidence="2 3">3A-2</strain>
    </source>
</reference>
<sequence length="163" mass="17641">MDVQHGKQANSHVHRRGPKLAMNVLLVTATGRETTRERPRANGSMSQRRTCGRHHRHSSVADGVRSVEGWNAPIGDGAIREASVTWARMSAQFSDRGADAILTLGRVLHTACSPTLFLMVATANEKSGVIHLQVTTGKAEVGQEPRSVNYVTVGHAKLCLPCK</sequence>
<accession>A0A8E2APM6</accession>
<keyword evidence="3" id="KW-1185">Reference proteome</keyword>
<protein>
    <submittedName>
        <fullName evidence="2">Uncharacterized protein</fullName>
    </submittedName>
</protein>
<evidence type="ECO:0000256" key="1">
    <source>
        <dbReference type="SAM" id="MobiDB-lite"/>
    </source>
</evidence>
<feature type="region of interest" description="Disordered" evidence="1">
    <location>
        <begin position="30"/>
        <end position="60"/>
    </location>
</feature>
<dbReference type="Proteomes" id="UP000250043">
    <property type="component" value="Unassembled WGS sequence"/>
</dbReference>
<evidence type="ECO:0000313" key="3">
    <source>
        <dbReference type="Proteomes" id="UP000250043"/>
    </source>
</evidence>